<name>A0A382CB58_9ZZZZ</name>
<gene>
    <name evidence="1" type="ORF">METZ01_LOCUS175357</name>
</gene>
<protein>
    <submittedName>
        <fullName evidence="1">Uncharacterized protein</fullName>
    </submittedName>
</protein>
<organism evidence="1">
    <name type="scientific">marine metagenome</name>
    <dbReference type="NCBI Taxonomy" id="408172"/>
    <lineage>
        <taxon>unclassified sequences</taxon>
        <taxon>metagenomes</taxon>
        <taxon>ecological metagenomes</taxon>
    </lineage>
</organism>
<dbReference type="AlphaFoldDB" id="A0A382CB58"/>
<feature type="non-terminal residue" evidence="1">
    <location>
        <position position="34"/>
    </location>
</feature>
<dbReference type="EMBL" id="UINC01033351">
    <property type="protein sequence ID" value="SVB22503.1"/>
    <property type="molecule type" value="Genomic_DNA"/>
</dbReference>
<accession>A0A382CB58</accession>
<proteinExistence type="predicted"/>
<sequence length="34" mass="3327">MNLVVGSNPTGSAIIPPSTHISLGQVLGLPEAVG</sequence>
<reference evidence="1" key="1">
    <citation type="submission" date="2018-05" db="EMBL/GenBank/DDBJ databases">
        <authorList>
            <person name="Lanie J.A."/>
            <person name="Ng W.-L."/>
            <person name="Kazmierczak K.M."/>
            <person name="Andrzejewski T.M."/>
            <person name="Davidsen T.M."/>
            <person name="Wayne K.J."/>
            <person name="Tettelin H."/>
            <person name="Glass J.I."/>
            <person name="Rusch D."/>
            <person name="Podicherti R."/>
            <person name="Tsui H.-C.T."/>
            <person name="Winkler M.E."/>
        </authorList>
    </citation>
    <scope>NUCLEOTIDE SEQUENCE</scope>
</reference>
<evidence type="ECO:0000313" key="1">
    <source>
        <dbReference type="EMBL" id="SVB22503.1"/>
    </source>
</evidence>